<reference evidence="2 3" key="1">
    <citation type="journal article" date="2010" name="Cell">
        <title>The genome of Naegleria gruberi illuminates early eukaryotic versatility.</title>
        <authorList>
            <person name="Fritz-Laylin L.K."/>
            <person name="Prochnik S.E."/>
            <person name="Ginger M.L."/>
            <person name="Dacks J.B."/>
            <person name="Carpenter M.L."/>
            <person name="Field M.C."/>
            <person name="Kuo A."/>
            <person name="Paredez A."/>
            <person name="Chapman J."/>
            <person name="Pham J."/>
            <person name="Shu S."/>
            <person name="Neupane R."/>
            <person name="Cipriano M."/>
            <person name="Mancuso J."/>
            <person name="Tu H."/>
            <person name="Salamov A."/>
            <person name="Lindquist E."/>
            <person name="Shapiro H."/>
            <person name="Lucas S."/>
            <person name="Grigoriev I.V."/>
            <person name="Cande W.Z."/>
            <person name="Fulton C."/>
            <person name="Rokhsar D.S."/>
            <person name="Dawson S.C."/>
        </authorList>
    </citation>
    <scope>NUCLEOTIDE SEQUENCE [LARGE SCALE GENOMIC DNA]</scope>
    <source>
        <strain evidence="2 3">NEG-M</strain>
    </source>
</reference>
<keyword evidence="3" id="KW-1185">Reference proteome</keyword>
<gene>
    <name evidence="2" type="ORF">NAEGRDRAFT_61091</name>
</gene>
<dbReference type="RefSeq" id="XP_002683360.1">
    <property type="nucleotide sequence ID" value="XM_002683314.1"/>
</dbReference>
<dbReference type="InParanoid" id="D2UXE2"/>
<keyword evidence="1" id="KW-0812">Transmembrane</keyword>
<protein>
    <submittedName>
        <fullName evidence="2">Predicted protein</fullName>
    </submittedName>
</protein>
<keyword evidence="1" id="KW-1133">Transmembrane helix</keyword>
<evidence type="ECO:0000313" key="2">
    <source>
        <dbReference type="EMBL" id="EFC50616.1"/>
    </source>
</evidence>
<keyword evidence="1" id="KW-0472">Membrane</keyword>
<dbReference type="AlphaFoldDB" id="D2UXE2"/>
<dbReference type="VEuPathDB" id="AmoebaDB:NAEGRDRAFT_61091"/>
<dbReference type="OrthoDB" id="10330516at2759"/>
<dbReference type="Proteomes" id="UP000006671">
    <property type="component" value="Unassembled WGS sequence"/>
</dbReference>
<dbReference type="KEGG" id="ngr:NAEGRDRAFT_61091"/>
<accession>D2UXE2</accession>
<name>D2UXE2_NAEGR</name>
<evidence type="ECO:0000256" key="1">
    <source>
        <dbReference type="SAM" id="Phobius"/>
    </source>
</evidence>
<proteinExistence type="predicted"/>
<dbReference type="GeneID" id="8863732"/>
<evidence type="ECO:0000313" key="3">
    <source>
        <dbReference type="Proteomes" id="UP000006671"/>
    </source>
</evidence>
<sequence>MAILNILILLLIFTIGCLIGSVVFAPLFGFMKGNKINPVSNILHHKEMTYEFVTRKVFENMRLWNSKLNQDHTLFSGTSPDRDEEQLVHLERSIEKIEGEDRGDRTRVPEFREKLPKGTIFFK</sequence>
<feature type="transmembrane region" description="Helical" evidence="1">
    <location>
        <begin position="6"/>
        <end position="28"/>
    </location>
</feature>
<dbReference type="EMBL" id="GG738845">
    <property type="protein sequence ID" value="EFC50616.1"/>
    <property type="molecule type" value="Genomic_DNA"/>
</dbReference>
<organism evidence="3">
    <name type="scientific">Naegleria gruberi</name>
    <name type="common">Amoeba</name>
    <dbReference type="NCBI Taxonomy" id="5762"/>
    <lineage>
        <taxon>Eukaryota</taxon>
        <taxon>Discoba</taxon>
        <taxon>Heterolobosea</taxon>
        <taxon>Tetramitia</taxon>
        <taxon>Eutetramitia</taxon>
        <taxon>Vahlkampfiidae</taxon>
        <taxon>Naegleria</taxon>
    </lineage>
</organism>